<dbReference type="EnsemblMetazoa" id="XM_050644257.1">
    <property type="protein sequence ID" value="XP_050500214.1"/>
    <property type="gene ID" value="LOC126880413"/>
</dbReference>
<dbReference type="PROSITE" id="PS00139">
    <property type="entry name" value="THIOL_PROTEASE_CYS"/>
    <property type="match status" value="1"/>
</dbReference>
<dbReference type="EnsemblMetazoa" id="XM_050644258.1">
    <property type="protein sequence ID" value="XP_050500215.1"/>
    <property type="gene ID" value="LOC126880413"/>
</dbReference>
<sequence length="332" mass="36482">MKAACIITLLLPVVLSYKANLNPLSNEFINYINSKQNTWVAGKNFDEKLSIQEIKNLLGARKRSLGDVKGFMHSEDIQVPDSFDARENWKDCSDVISTIVDQSACGSCWAMSAASAMSDRRCIVTQGKLKVPVSAENLLSCCDDCGFGCAGGYIDDAWSFWQENGITTGGLYGSNQGCQSYSLQPCEHHTNGTKVQCSTLNYGTPSCRSDQCDDTALNYKSELTYASGPVNYYTTVPNMQKEILTNGPIQTRFDVYSDFFSYKSGVYQHVAGDYVGGHAVRVLGWGVENGVAYWLAANSWNEDWGDKGLFKIIRGTNECSFENGMVASTPKV</sequence>
<dbReference type="GeneID" id="126880413"/>
<dbReference type="InterPro" id="IPR038765">
    <property type="entry name" value="Papain-like_cys_pep_sf"/>
</dbReference>
<dbReference type="InterPro" id="IPR013128">
    <property type="entry name" value="Peptidase_C1A"/>
</dbReference>
<keyword evidence="4" id="KW-0378">Hydrolase</keyword>
<keyword evidence="2" id="KW-0645">Protease</keyword>
<accession>A0ABM5JQJ8</accession>
<dbReference type="InterPro" id="IPR025661">
    <property type="entry name" value="Pept_asp_AS"/>
</dbReference>
<dbReference type="Pfam" id="PF08127">
    <property type="entry name" value="Propeptide_C1"/>
    <property type="match status" value="1"/>
</dbReference>
<evidence type="ECO:0000256" key="5">
    <source>
        <dbReference type="ARBA" id="ARBA00022807"/>
    </source>
</evidence>
<dbReference type="RefSeq" id="XP_050500215.1">
    <property type="nucleotide sequence ID" value="XM_050644258.1"/>
</dbReference>
<evidence type="ECO:0000259" key="8">
    <source>
        <dbReference type="SMART" id="SM00645"/>
    </source>
</evidence>
<proteinExistence type="inferred from homology"/>
<dbReference type="CDD" id="cd02620">
    <property type="entry name" value="Peptidase_C1A_CathepsinB"/>
    <property type="match status" value="1"/>
</dbReference>
<dbReference type="InterPro" id="IPR000169">
    <property type="entry name" value="Pept_cys_AS"/>
</dbReference>
<evidence type="ECO:0000256" key="3">
    <source>
        <dbReference type="ARBA" id="ARBA00022729"/>
    </source>
</evidence>
<feature type="chain" id="PRO_5045028404" description="Peptidase C1A papain C-terminal domain-containing protein" evidence="7">
    <location>
        <begin position="17"/>
        <end position="332"/>
    </location>
</feature>
<evidence type="ECO:0000313" key="9">
    <source>
        <dbReference type="EnsemblMetazoa" id="XP_050500214.1"/>
    </source>
</evidence>
<dbReference type="InterPro" id="IPR000668">
    <property type="entry name" value="Peptidase_C1A_C"/>
</dbReference>
<evidence type="ECO:0000256" key="1">
    <source>
        <dbReference type="ARBA" id="ARBA00008455"/>
    </source>
</evidence>
<dbReference type="Gene3D" id="3.90.70.10">
    <property type="entry name" value="Cysteine proteinases"/>
    <property type="match status" value="1"/>
</dbReference>
<name>A0ABM5JQJ8_DIAVI</name>
<evidence type="ECO:0000256" key="4">
    <source>
        <dbReference type="ARBA" id="ARBA00022801"/>
    </source>
</evidence>
<dbReference type="RefSeq" id="XP_050500214.1">
    <property type="nucleotide sequence ID" value="XM_050644257.1"/>
</dbReference>
<dbReference type="InterPro" id="IPR012599">
    <property type="entry name" value="Propeptide_C1A"/>
</dbReference>
<dbReference type="PROSITE" id="PS00639">
    <property type="entry name" value="THIOL_PROTEASE_HIS"/>
    <property type="match status" value="1"/>
</dbReference>
<organism evidence="9 10">
    <name type="scientific">Diabrotica virgifera virgifera</name>
    <name type="common">western corn rootworm</name>
    <dbReference type="NCBI Taxonomy" id="50390"/>
    <lineage>
        <taxon>Eukaryota</taxon>
        <taxon>Metazoa</taxon>
        <taxon>Ecdysozoa</taxon>
        <taxon>Arthropoda</taxon>
        <taxon>Hexapoda</taxon>
        <taxon>Insecta</taxon>
        <taxon>Pterygota</taxon>
        <taxon>Neoptera</taxon>
        <taxon>Endopterygota</taxon>
        <taxon>Coleoptera</taxon>
        <taxon>Polyphaga</taxon>
        <taxon>Cucujiformia</taxon>
        <taxon>Chrysomeloidea</taxon>
        <taxon>Chrysomelidae</taxon>
        <taxon>Galerucinae</taxon>
        <taxon>Diabroticina</taxon>
        <taxon>Diabroticites</taxon>
        <taxon>Diabrotica</taxon>
    </lineage>
</organism>
<dbReference type="PROSITE" id="PS00640">
    <property type="entry name" value="THIOL_PROTEASE_ASN"/>
    <property type="match status" value="1"/>
</dbReference>
<reference evidence="9" key="1">
    <citation type="submission" date="2025-05" db="UniProtKB">
        <authorList>
            <consortium name="EnsemblMetazoa"/>
        </authorList>
    </citation>
    <scope>IDENTIFICATION</scope>
</reference>
<feature type="domain" description="Peptidase C1A papain C-terminal" evidence="8">
    <location>
        <begin position="79"/>
        <end position="329"/>
    </location>
</feature>
<dbReference type="PANTHER" id="PTHR12411">
    <property type="entry name" value="CYSTEINE PROTEASE FAMILY C1-RELATED"/>
    <property type="match status" value="1"/>
</dbReference>
<keyword evidence="5" id="KW-0788">Thiol protease</keyword>
<dbReference type="PRINTS" id="PR00705">
    <property type="entry name" value="PAPAIN"/>
</dbReference>
<evidence type="ECO:0000256" key="2">
    <source>
        <dbReference type="ARBA" id="ARBA00022670"/>
    </source>
</evidence>
<dbReference type="SMART" id="SM00645">
    <property type="entry name" value="Pept_C1"/>
    <property type="match status" value="1"/>
</dbReference>
<dbReference type="Pfam" id="PF00112">
    <property type="entry name" value="Peptidase_C1"/>
    <property type="match status" value="1"/>
</dbReference>
<dbReference type="Proteomes" id="UP001652700">
    <property type="component" value="Unplaced"/>
</dbReference>
<keyword evidence="3 7" id="KW-0732">Signal</keyword>
<keyword evidence="6" id="KW-1015">Disulfide bond</keyword>
<evidence type="ECO:0000313" key="10">
    <source>
        <dbReference type="Proteomes" id="UP001652700"/>
    </source>
</evidence>
<dbReference type="SUPFAM" id="SSF54001">
    <property type="entry name" value="Cysteine proteinases"/>
    <property type="match status" value="1"/>
</dbReference>
<feature type="signal peptide" evidence="7">
    <location>
        <begin position="1"/>
        <end position="16"/>
    </location>
</feature>
<evidence type="ECO:0000256" key="6">
    <source>
        <dbReference type="ARBA" id="ARBA00023157"/>
    </source>
</evidence>
<comment type="similarity">
    <text evidence="1">Belongs to the peptidase C1 family.</text>
</comment>
<protein>
    <recommendedName>
        <fullName evidence="8">Peptidase C1A papain C-terminal domain-containing protein</fullName>
    </recommendedName>
</protein>
<evidence type="ECO:0000256" key="7">
    <source>
        <dbReference type="SAM" id="SignalP"/>
    </source>
</evidence>
<dbReference type="InterPro" id="IPR025660">
    <property type="entry name" value="Pept_his_AS"/>
</dbReference>
<keyword evidence="10" id="KW-1185">Reference proteome</keyword>